<keyword evidence="3" id="KW-1185">Reference proteome</keyword>
<organism evidence="2 3">
    <name type="scientific">Nonomuraea salmonea</name>
    <dbReference type="NCBI Taxonomy" id="46181"/>
    <lineage>
        <taxon>Bacteria</taxon>
        <taxon>Bacillati</taxon>
        <taxon>Actinomycetota</taxon>
        <taxon>Actinomycetes</taxon>
        <taxon>Streptosporangiales</taxon>
        <taxon>Streptosporangiaceae</taxon>
        <taxon>Nonomuraea</taxon>
    </lineage>
</organism>
<proteinExistence type="predicted"/>
<accession>A0ABV5NUM5</accession>
<evidence type="ECO:0000256" key="1">
    <source>
        <dbReference type="SAM" id="MobiDB-lite"/>
    </source>
</evidence>
<evidence type="ECO:0000313" key="2">
    <source>
        <dbReference type="EMBL" id="MFB9474034.1"/>
    </source>
</evidence>
<evidence type="ECO:0008006" key="4">
    <source>
        <dbReference type="Google" id="ProtNLM"/>
    </source>
</evidence>
<reference evidence="2 3" key="1">
    <citation type="submission" date="2024-09" db="EMBL/GenBank/DDBJ databases">
        <authorList>
            <person name="Sun Q."/>
            <person name="Mori K."/>
        </authorList>
    </citation>
    <scope>NUCLEOTIDE SEQUENCE [LARGE SCALE GENOMIC DNA]</scope>
    <source>
        <strain evidence="2 3">JCM 3324</strain>
    </source>
</reference>
<comment type="caution">
    <text evidence="2">The sequence shown here is derived from an EMBL/GenBank/DDBJ whole genome shotgun (WGS) entry which is preliminary data.</text>
</comment>
<sequence length="80" mass="9182">MRRVDRPPAAHPVVTVRGKGSGRANMAGVICFRDGERPHLFYRLHIYRGRKGEPKSFPSTDYRDLIVATQQHLDAPLVWR</sequence>
<evidence type="ECO:0000313" key="3">
    <source>
        <dbReference type="Proteomes" id="UP001589568"/>
    </source>
</evidence>
<dbReference type="Proteomes" id="UP001589568">
    <property type="component" value="Unassembled WGS sequence"/>
</dbReference>
<name>A0ABV5NUM5_9ACTN</name>
<protein>
    <recommendedName>
        <fullName evidence="4">Transposase</fullName>
    </recommendedName>
</protein>
<feature type="region of interest" description="Disordered" evidence="1">
    <location>
        <begin position="1"/>
        <end position="20"/>
    </location>
</feature>
<dbReference type="EMBL" id="JBHMCF010000037">
    <property type="protein sequence ID" value="MFB9474034.1"/>
    <property type="molecule type" value="Genomic_DNA"/>
</dbReference>
<dbReference type="RefSeq" id="WP_379484369.1">
    <property type="nucleotide sequence ID" value="NZ_JBHMCF010000037.1"/>
</dbReference>
<gene>
    <name evidence="2" type="ORF">ACFFR3_31440</name>
</gene>